<dbReference type="AlphaFoldDB" id="A0A7L2AU30"/>
<feature type="non-terminal residue" evidence="3">
    <location>
        <position position="1"/>
    </location>
</feature>
<evidence type="ECO:0000313" key="3">
    <source>
        <dbReference type="EMBL" id="NXP50606.1"/>
    </source>
</evidence>
<dbReference type="SUPFAM" id="SSF117281">
    <property type="entry name" value="Kelch motif"/>
    <property type="match status" value="1"/>
</dbReference>
<dbReference type="Gene3D" id="2.120.10.80">
    <property type="entry name" value="Kelch-type beta propeller"/>
    <property type="match status" value="1"/>
</dbReference>
<dbReference type="InterPro" id="IPR015915">
    <property type="entry name" value="Kelch-typ_b-propeller"/>
</dbReference>
<dbReference type="PANTHER" id="PTHR45632:SF30">
    <property type="entry name" value="BTB DOMAIN-CONTAINING PROTEIN"/>
    <property type="match status" value="1"/>
</dbReference>
<dbReference type="Proteomes" id="UP000590868">
    <property type="component" value="Unassembled WGS sequence"/>
</dbReference>
<dbReference type="Pfam" id="PF01344">
    <property type="entry name" value="Kelch_1"/>
    <property type="match status" value="2"/>
</dbReference>
<reference evidence="3 4" key="1">
    <citation type="submission" date="2019-09" db="EMBL/GenBank/DDBJ databases">
        <title>Bird 10,000 Genomes (B10K) Project - Family phase.</title>
        <authorList>
            <person name="Zhang G."/>
        </authorList>
    </citation>
    <scope>NUCLEOTIDE SEQUENCE [LARGE SCALE GENOMIC DNA]</scope>
    <source>
        <strain evidence="3">B10K-DU-001-55</strain>
        <tissue evidence="3">Muscle</tissue>
    </source>
</reference>
<dbReference type="Gene3D" id="1.25.40.420">
    <property type="match status" value="1"/>
</dbReference>
<dbReference type="PANTHER" id="PTHR45632">
    <property type="entry name" value="LD33804P"/>
    <property type="match status" value="1"/>
</dbReference>
<dbReference type="OrthoDB" id="191037at2759"/>
<feature type="non-terminal residue" evidence="3">
    <location>
        <position position="392"/>
    </location>
</feature>
<organism evidence="3 4">
    <name type="scientific">Heliornis fulica</name>
    <name type="common">sungrebe</name>
    <dbReference type="NCBI Taxonomy" id="54369"/>
    <lineage>
        <taxon>Eukaryota</taxon>
        <taxon>Metazoa</taxon>
        <taxon>Chordata</taxon>
        <taxon>Craniata</taxon>
        <taxon>Vertebrata</taxon>
        <taxon>Euteleostomi</taxon>
        <taxon>Archelosauria</taxon>
        <taxon>Archosauria</taxon>
        <taxon>Dinosauria</taxon>
        <taxon>Saurischia</taxon>
        <taxon>Theropoda</taxon>
        <taxon>Coelurosauria</taxon>
        <taxon>Aves</taxon>
        <taxon>Neognathae</taxon>
        <taxon>Neoaves</taxon>
        <taxon>Gruiformes</taxon>
        <taxon>Heliornithidae</taxon>
        <taxon>Heliornis</taxon>
    </lineage>
</organism>
<comment type="caution">
    <text evidence="3">The sequence shown here is derived from an EMBL/GenBank/DDBJ whole genome shotgun (WGS) entry which is preliminary data.</text>
</comment>
<sequence length="392" mass="44482">LNVRREEAVFEAILKWIGHEPEKRKQHIAVLLSKVRTALMQADYFMTNVQSHSYVKDNEECKLLTIHTLSEMNNLNTYGLGYSNVPNPLSRPRLPYNLLFAIGGWSGRRPTSTMETYDARADKWLNIPCQQESPIAYHGTVYLKGFIYVIGGSDSLDCFNSVKRFDPLHKTWQQVAPMHWRRCYVSVTVLNNLIYAMGGFDGHTLLNTAERYEPETNQWTLIAPMHQQRSDANATTLHDKVYICGGFTGNEYLFTAEVYDATTNQWTFLAPMTSRRSGLGVIAYGNEVYAVGGCDGVNRLRTAEAYNPQTNTWRAISTMFNYRSHFGIEVVDEILFVVGGFNGSSTIFNVECYDGKTNEWHNAEDMSVHRSALSCCVVPALSNIREYTAPRD</sequence>
<feature type="domain" description="BACK" evidence="2">
    <location>
        <begin position="1"/>
        <end position="50"/>
    </location>
</feature>
<keyword evidence="4" id="KW-1185">Reference proteome</keyword>
<dbReference type="InterPro" id="IPR006652">
    <property type="entry name" value="Kelch_1"/>
</dbReference>
<dbReference type="EMBL" id="VXBZ01007102">
    <property type="protein sequence ID" value="NXP50606.1"/>
    <property type="molecule type" value="Genomic_DNA"/>
</dbReference>
<name>A0A7L2AU30_9GRUI</name>
<keyword evidence="1" id="KW-0880">Kelch repeat</keyword>
<evidence type="ECO:0000256" key="1">
    <source>
        <dbReference type="ARBA" id="ARBA00022441"/>
    </source>
</evidence>
<evidence type="ECO:0000313" key="4">
    <source>
        <dbReference type="Proteomes" id="UP000590868"/>
    </source>
</evidence>
<dbReference type="SMART" id="SM00612">
    <property type="entry name" value="Kelch"/>
    <property type="match status" value="6"/>
</dbReference>
<dbReference type="Pfam" id="PF24681">
    <property type="entry name" value="Kelch_KLHDC2_KLHL20_DRC7"/>
    <property type="match status" value="1"/>
</dbReference>
<gene>
    <name evidence="3" type="primary">Klhl10</name>
    <name evidence="3" type="ORF">HELFUL_R11432</name>
</gene>
<dbReference type="InterPro" id="IPR011705">
    <property type="entry name" value="BACK"/>
</dbReference>
<evidence type="ECO:0000259" key="2">
    <source>
        <dbReference type="Pfam" id="PF07707"/>
    </source>
</evidence>
<dbReference type="Pfam" id="PF07707">
    <property type="entry name" value="BACK"/>
    <property type="match status" value="1"/>
</dbReference>
<proteinExistence type="predicted"/>
<accession>A0A7L2AU30</accession>
<protein>
    <submittedName>
        <fullName evidence="3">KLH10 protein</fullName>
    </submittedName>
</protein>